<keyword evidence="3" id="KW-1185">Reference proteome</keyword>
<evidence type="ECO:0000313" key="2">
    <source>
        <dbReference type="EMBL" id="EWM22113.1"/>
    </source>
</evidence>
<feature type="region of interest" description="Disordered" evidence="1">
    <location>
        <begin position="77"/>
        <end position="144"/>
    </location>
</feature>
<dbReference type="OrthoDB" id="207066at2759"/>
<evidence type="ECO:0000256" key="1">
    <source>
        <dbReference type="SAM" id="MobiDB-lite"/>
    </source>
</evidence>
<proteinExistence type="predicted"/>
<feature type="compositionally biased region" description="Basic and acidic residues" evidence="1">
    <location>
        <begin position="159"/>
        <end position="169"/>
    </location>
</feature>
<protein>
    <submittedName>
        <fullName evidence="2">Uncharacterized protein</fullName>
    </submittedName>
</protein>
<organism evidence="2 3">
    <name type="scientific">Nannochloropsis gaditana</name>
    <dbReference type="NCBI Taxonomy" id="72520"/>
    <lineage>
        <taxon>Eukaryota</taxon>
        <taxon>Sar</taxon>
        <taxon>Stramenopiles</taxon>
        <taxon>Ochrophyta</taxon>
        <taxon>Eustigmatophyceae</taxon>
        <taxon>Eustigmatales</taxon>
        <taxon>Monodopsidaceae</taxon>
        <taxon>Nannochloropsis</taxon>
    </lineage>
</organism>
<feature type="compositionally biased region" description="Acidic residues" evidence="1">
    <location>
        <begin position="101"/>
        <end position="125"/>
    </location>
</feature>
<name>W7TF16_9STRA</name>
<dbReference type="EMBL" id="AZIL01002277">
    <property type="protein sequence ID" value="EWM22113.1"/>
    <property type="molecule type" value="Genomic_DNA"/>
</dbReference>
<feature type="compositionally biased region" description="Polar residues" evidence="1">
    <location>
        <begin position="85"/>
        <end position="94"/>
    </location>
</feature>
<reference evidence="2 3" key="1">
    <citation type="journal article" date="2014" name="Mol. Plant">
        <title>Chromosome Scale Genome Assembly and Transcriptome Profiling of Nannochloropsis gaditana in Nitrogen Depletion.</title>
        <authorList>
            <person name="Corteggiani Carpinelli E."/>
            <person name="Telatin A."/>
            <person name="Vitulo N."/>
            <person name="Forcato C."/>
            <person name="D'Angelo M."/>
            <person name="Schiavon R."/>
            <person name="Vezzi A."/>
            <person name="Giacometti G.M."/>
            <person name="Morosinotto T."/>
            <person name="Valle G."/>
        </authorList>
    </citation>
    <scope>NUCLEOTIDE SEQUENCE [LARGE SCALE GENOMIC DNA]</scope>
    <source>
        <strain evidence="2 3">B-31</strain>
    </source>
</reference>
<accession>W7TF16</accession>
<feature type="compositionally biased region" description="Basic and acidic residues" evidence="1">
    <location>
        <begin position="195"/>
        <end position="208"/>
    </location>
</feature>
<evidence type="ECO:0000313" key="3">
    <source>
        <dbReference type="Proteomes" id="UP000019335"/>
    </source>
</evidence>
<dbReference type="Proteomes" id="UP000019335">
    <property type="component" value="Unassembled WGS sequence"/>
</dbReference>
<gene>
    <name evidence="2" type="ORF">Naga_100060g9</name>
</gene>
<feature type="region of interest" description="Disordered" evidence="1">
    <location>
        <begin position="158"/>
        <end position="208"/>
    </location>
</feature>
<sequence length="361" mass="39405">MTQPHLSARRIVPALAISILLVANGGTASAARSFLLKSQHTFAKASNKKGSHMHDESKVPVIVRLALQYRGGESSSLTKAAEHNASATDESAASSLRDVDASEEEEGSQGVEGEAEADPPTEEDEGRAAAGAPGEGAGEGEDEDDAFQDAVAPDVAPVAEKEEAKHAVEGEEGEEEDGAAAAVATVSQELSGPETVRRQRAETGGNMKKDKYNAKMQWLITNKMKKVLREELHYEAAEVEAMMPDVAAVVINKHLERPKRGMPAEWRKDFHLRRRGWDALQAGLVQAARRLVEEPRVLLRQVGLVAVAAVGAGAARRWMEARRAGEEEEEWEWVEMTPWEEFVDRWQRRLPGRGRGARGKQ</sequence>
<comment type="caution">
    <text evidence="2">The sequence shown here is derived from an EMBL/GenBank/DDBJ whole genome shotgun (WGS) entry which is preliminary data.</text>
</comment>
<dbReference type="AlphaFoldDB" id="W7TF16"/>